<dbReference type="InterPro" id="IPR007863">
    <property type="entry name" value="Peptidase_M16_C"/>
</dbReference>
<feature type="domain" description="Peptidase M16 C-terminal" evidence="10">
    <location>
        <begin position="240"/>
        <end position="344"/>
    </location>
</feature>
<comment type="cofactor">
    <cofactor evidence="1">
        <name>Zn(2+)</name>
        <dbReference type="ChEBI" id="CHEBI:29105"/>
    </cofactor>
</comment>
<evidence type="ECO:0000259" key="9">
    <source>
        <dbReference type="Pfam" id="PF00675"/>
    </source>
</evidence>
<evidence type="ECO:0000256" key="8">
    <source>
        <dbReference type="ARBA" id="ARBA00023128"/>
    </source>
</evidence>
<dbReference type="PANTHER" id="PTHR11851">
    <property type="entry name" value="METALLOPROTEASE"/>
    <property type="match status" value="1"/>
</dbReference>
<protein>
    <submittedName>
        <fullName evidence="11">Uncharacterized protein</fullName>
    </submittedName>
</protein>
<proteinExistence type="predicted"/>
<comment type="caution">
    <text evidence="11">The sequence shown here is derived from an EMBL/GenBank/DDBJ whole genome shotgun (WGS) entry which is preliminary data.</text>
</comment>
<evidence type="ECO:0000256" key="6">
    <source>
        <dbReference type="ARBA" id="ARBA00022833"/>
    </source>
</evidence>
<keyword evidence="3" id="KW-0645">Protease</keyword>
<dbReference type="GO" id="GO:0005739">
    <property type="term" value="C:mitochondrion"/>
    <property type="evidence" value="ECO:0007669"/>
    <property type="project" value="UniProtKB-SubCell"/>
</dbReference>
<keyword evidence="7" id="KW-0482">Metalloprotease</keyword>
<feature type="domain" description="Peptidase M16 N-terminal" evidence="9">
    <location>
        <begin position="94"/>
        <end position="234"/>
    </location>
</feature>
<dbReference type="PANTHER" id="PTHR11851:SF149">
    <property type="entry name" value="GH01077P"/>
    <property type="match status" value="1"/>
</dbReference>
<evidence type="ECO:0000313" key="11">
    <source>
        <dbReference type="EMBL" id="CAI2365913.1"/>
    </source>
</evidence>
<keyword evidence="4" id="KW-0479">Metal-binding</keyword>
<dbReference type="Pfam" id="PF05193">
    <property type="entry name" value="Peptidase_M16_C"/>
    <property type="match status" value="1"/>
</dbReference>
<organism evidence="11 12">
    <name type="scientific">Euplotes crassus</name>
    <dbReference type="NCBI Taxonomy" id="5936"/>
    <lineage>
        <taxon>Eukaryota</taxon>
        <taxon>Sar</taxon>
        <taxon>Alveolata</taxon>
        <taxon>Ciliophora</taxon>
        <taxon>Intramacronucleata</taxon>
        <taxon>Spirotrichea</taxon>
        <taxon>Hypotrichia</taxon>
        <taxon>Euplotida</taxon>
        <taxon>Euplotidae</taxon>
        <taxon>Moneuplotes</taxon>
    </lineage>
</organism>
<evidence type="ECO:0000256" key="3">
    <source>
        <dbReference type="ARBA" id="ARBA00022670"/>
    </source>
</evidence>
<keyword evidence="8" id="KW-0496">Mitochondrion</keyword>
<evidence type="ECO:0000256" key="7">
    <source>
        <dbReference type="ARBA" id="ARBA00023049"/>
    </source>
</evidence>
<evidence type="ECO:0000256" key="1">
    <source>
        <dbReference type="ARBA" id="ARBA00001947"/>
    </source>
</evidence>
<dbReference type="SUPFAM" id="SSF63411">
    <property type="entry name" value="LuxS/MPP-like metallohydrolase"/>
    <property type="match status" value="2"/>
</dbReference>
<dbReference type="GO" id="GO:0008237">
    <property type="term" value="F:metallopeptidase activity"/>
    <property type="evidence" value="ECO:0007669"/>
    <property type="project" value="UniProtKB-KW"/>
</dbReference>
<reference evidence="11" key="1">
    <citation type="submission" date="2023-07" db="EMBL/GenBank/DDBJ databases">
        <authorList>
            <consortium name="AG Swart"/>
            <person name="Singh M."/>
            <person name="Singh A."/>
            <person name="Seah K."/>
            <person name="Emmerich C."/>
        </authorList>
    </citation>
    <scope>NUCLEOTIDE SEQUENCE</scope>
    <source>
        <strain evidence="11">DP1</strain>
    </source>
</reference>
<keyword evidence="12" id="KW-1185">Reference proteome</keyword>
<dbReference type="Pfam" id="PF00675">
    <property type="entry name" value="Peptidase_M16"/>
    <property type="match status" value="1"/>
</dbReference>
<dbReference type="Proteomes" id="UP001295684">
    <property type="component" value="Unassembled WGS sequence"/>
</dbReference>
<sequence>MFNHLSKRFYTTASKSLKNNMKRFAMRSMSTQITKTGHDYSIKPTGDLKQFSKAPILENFGELQYGEIPEPLKYVRPFEQTTLSNGIRVCTEAFSSELAGVGIFINAGSRDETLDTNGTAFLLERLLLKGTENRTGSELVSEIENLGATYEGQTHREISSHTLKVLKGDVSKAVEILGDLVTNPLLNENAFEAEREVVSQIHENNINEYERTTLQASHNNAFREHMIGQPTRGDRDNLPNLTIDQVRQFHADNYYGDNIVVVGSGNVSHQDLVDLVETHFASLPKTTSATKNNTERPIYIPALQMMRDDEMYNSNVGVFYDAPSRTHPDYYAFELLKRIFGTYRLDKNAEHLNDVAKQYNALHGMIGDLPDVTIHNSHYFAYSDCGIFGNYFFGNEVFTRQMNYCGMVLNTTYGHYMNDVEVFRARNKYYNELLSNEGVIGSLHDIAPQIFYLGRRVPRSEIAKRIAYIDAYHMKNLCYEWFYDAEPSLTNWGPIEGISAIGSYKYIKNHTYSTVTNAHHGLYC</sequence>
<evidence type="ECO:0000256" key="2">
    <source>
        <dbReference type="ARBA" id="ARBA00004173"/>
    </source>
</evidence>
<dbReference type="InterPro" id="IPR050361">
    <property type="entry name" value="MPP/UQCRC_Complex"/>
</dbReference>
<evidence type="ECO:0000259" key="10">
    <source>
        <dbReference type="Pfam" id="PF05193"/>
    </source>
</evidence>
<dbReference type="Gene3D" id="3.30.830.10">
    <property type="entry name" value="Metalloenzyme, LuxS/M16 peptidase-like"/>
    <property type="match status" value="2"/>
</dbReference>
<dbReference type="InterPro" id="IPR011765">
    <property type="entry name" value="Pept_M16_N"/>
</dbReference>
<keyword evidence="6" id="KW-0862">Zinc</keyword>
<accession>A0AAD1UEP1</accession>
<keyword evidence="5" id="KW-0378">Hydrolase</keyword>
<dbReference type="EMBL" id="CAMPGE010006990">
    <property type="protein sequence ID" value="CAI2365913.1"/>
    <property type="molecule type" value="Genomic_DNA"/>
</dbReference>
<evidence type="ECO:0000256" key="5">
    <source>
        <dbReference type="ARBA" id="ARBA00022801"/>
    </source>
</evidence>
<evidence type="ECO:0000256" key="4">
    <source>
        <dbReference type="ARBA" id="ARBA00022723"/>
    </source>
</evidence>
<gene>
    <name evidence="11" type="ORF">ECRASSUSDP1_LOCUS7182</name>
</gene>
<evidence type="ECO:0000313" key="12">
    <source>
        <dbReference type="Proteomes" id="UP001295684"/>
    </source>
</evidence>
<dbReference type="GO" id="GO:0006508">
    <property type="term" value="P:proteolysis"/>
    <property type="evidence" value="ECO:0007669"/>
    <property type="project" value="UniProtKB-KW"/>
</dbReference>
<dbReference type="AlphaFoldDB" id="A0AAD1UEP1"/>
<comment type="subcellular location">
    <subcellularLocation>
        <location evidence="2">Mitochondrion</location>
    </subcellularLocation>
</comment>
<dbReference type="GO" id="GO:0046872">
    <property type="term" value="F:metal ion binding"/>
    <property type="evidence" value="ECO:0007669"/>
    <property type="project" value="UniProtKB-KW"/>
</dbReference>
<name>A0AAD1UEP1_EUPCR</name>
<dbReference type="InterPro" id="IPR011249">
    <property type="entry name" value="Metalloenz_LuxS/M16"/>
</dbReference>